<gene>
    <name evidence="1" type="ORF">NX794_33085</name>
</gene>
<proteinExistence type="predicted"/>
<name>A0ABT2BBX9_9ACTN</name>
<sequence>MEWIDTVRELAEDPLVRTGAGVLVRGLGVLVRRVRRGRGSAAAHSEVVPAIPAEATEEMGTPMTSATKTSGEQLAEDLLANVGNEAMQAATRFLGAHRDGYWLRRFEEDQELTAAAGGPLIDRDGRHPSVDWGAVGRLLNLTGSPVTRSSHSELLVLEFAASMVGECPIQLRSMIAVFDDSEFTAALRALRAARGDED</sequence>
<organism evidence="1 2">
    <name type="scientific">Streptomyces pyxinicus</name>
    <dbReference type="NCBI Taxonomy" id="2970331"/>
    <lineage>
        <taxon>Bacteria</taxon>
        <taxon>Bacillati</taxon>
        <taxon>Actinomycetota</taxon>
        <taxon>Actinomycetes</taxon>
        <taxon>Kitasatosporales</taxon>
        <taxon>Streptomycetaceae</taxon>
        <taxon>Streptomyces</taxon>
    </lineage>
</organism>
<protein>
    <submittedName>
        <fullName evidence="1">Uncharacterized protein</fullName>
    </submittedName>
</protein>
<evidence type="ECO:0000313" key="2">
    <source>
        <dbReference type="Proteomes" id="UP001205612"/>
    </source>
</evidence>
<dbReference type="Proteomes" id="UP001205612">
    <property type="component" value="Unassembled WGS sequence"/>
</dbReference>
<dbReference type="RefSeq" id="WP_258783370.1">
    <property type="nucleotide sequence ID" value="NZ_JANUGP010000042.1"/>
</dbReference>
<keyword evidence="2" id="KW-1185">Reference proteome</keyword>
<evidence type="ECO:0000313" key="1">
    <source>
        <dbReference type="EMBL" id="MCS0606007.1"/>
    </source>
</evidence>
<reference evidence="1 2" key="1">
    <citation type="submission" date="2022-08" db="EMBL/GenBank/DDBJ databases">
        <authorList>
            <person name="Somphong A."/>
            <person name="Phongsopitanun W."/>
        </authorList>
    </citation>
    <scope>NUCLEOTIDE SEQUENCE [LARGE SCALE GENOMIC DNA]</scope>
    <source>
        <strain evidence="1 2">LP11</strain>
    </source>
</reference>
<accession>A0ABT2BBX9</accession>
<comment type="caution">
    <text evidence="1">The sequence shown here is derived from an EMBL/GenBank/DDBJ whole genome shotgun (WGS) entry which is preliminary data.</text>
</comment>
<dbReference type="EMBL" id="JANUGP010000042">
    <property type="protein sequence ID" value="MCS0606007.1"/>
    <property type="molecule type" value="Genomic_DNA"/>
</dbReference>